<dbReference type="Pfam" id="PF13193">
    <property type="entry name" value="AMP-binding_C"/>
    <property type="match status" value="2"/>
</dbReference>
<dbReference type="InterPro" id="IPR025110">
    <property type="entry name" value="AMP-bd_C"/>
</dbReference>
<dbReference type="Pfam" id="PF00501">
    <property type="entry name" value="AMP-binding"/>
    <property type="match status" value="2"/>
</dbReference>
<feature type="domain" description="Carrier" evidence="8">
    <location>
        <begin position="986"/>
        <end position="1060"/>
    </location>
</feature>
<dbReference type="GO" id="GO:0008610">
    <property type="term" value="P:lipid biosynthetic process"/>
    <property type="evidence" value="ECO:0007669"/>
    <property type="project" value="UniProtKB-ARBA"/>
</dbReference>
<dbReference type="InterPro" id="IPR009081">
    <property type="entry name" value="PP-bd_ACP"/>
</dbReference>
<keyword evidence="10" id="KW-1185">Reference proteome</keyword>
<dbReference type="GO" id="GO:0003824">
    <property type="term" value="F:catalytic activity"/>
    <property type="evidence" value="ECO:0007669"/>
    <property type="project" value="InterPro"/>
</dbReference>
<dbReference type="GO" id="GO:0017000">
    <property type="term" value="P:antibiotic biosynthetic process"/>
    <property type="evidence" value="ECO:0007669"/>
    <property type="project" value="UniProtKB-KW"/>
</dbReference>
<keyword evidence="5" id="KW-0677">Repeat</keyword>
<comment type="cofactor">
    <cofactor evidence="1">
        <name>pantetheine 4'-phosphate</name>
        <dbReference type="ChEBI" id="CHEBI:47942"/>
    </cofactor>
</comment>
<evidence type="ECO:0000259" key="8">
    <source>
        <dbReference type="PROSITE" id="PS50075"/>
    </source>
</evidence>
<dbReference type="InterPro" id="IPR020845">
    <property type="entry name" value="AMP-binding_CS"/>
</dbReference>
<dbReference type="InterPro" id="IPR010060">
    <property type="entry name" value="NRPS_synth"/>
</dbReference>
<dbReference type="InterPro" id="IPR010071">
    <property type="entry name" value="AA_adenyl_dom"/>
</dbReference>
<dbReference type="PANTHER" id="PTHR45527:SF1">
    <property type="entry name" value="FATTY ACID SYNTHASE"/>
    <property type="match status" value="1"/>
</dbReference>
<feature type="region of interest" description="Disordered" evidence="7">
    <location>
        <begin position="3097"/>
        <end position="3125"/>
    </location>
</feature>
<dbReference type="SUPFAM" id="SSF56801">
    <property type="entry name" value="Acetyl-CoA synthetase-like"/>
    <property type="match status" value="2"/>
</dbReference>
<dbReference type="PROSITE" id="PS50075">
    <property type="entry name" value="CARRIER"/>
    <property type="match status" value="2"/>
</dbReference>
<keyword evidence="4" id="KW-0597">Phosphoprotein</keyword>
<dbReference type="SUPFAM" id="SSF52777">
    <property type="entry name" value="CoA-dependent acyltransferases"/>
    <property type="match status" value="8"/>
</dbReference>
<dbReference type="Pfam" id="PF00668">
    <property type="entry name" value="Condensation"/>
    <property type="match status" value="4"/>
</dbReference>
<dbReference type="PROSITE" id="PS00012">
    <property type="entry name" value="PHOSPHOPANTETHEINE"/>
    <property type="match status" value="2"/>
</dbReference>
<evidence type="ECO:0000313" key="10">
    <source>
        <dbReference type="Proteomes" id="UP000593818"/>
    </source>
</evidence>
<dbReference type="InterPro" id="IPR001242">
    <property type="entry name" value="Condensation_dom"/>
</dbReference>
<dbReference type="Gene3D" id="3.30.300.30">
    <property type="match status" value="2"/>
</dbReference>
<dbReference type="GO" id="GO:0043041">
    <property type="term" value="P:amino acid activation for nonribosomal peptide biosynthetic process"/>
    <property type="evidence" value="ECO:0007669"/>
    <property type="project" value="TreeGrafter"/>
</dbReference>
<dbReference type="FunFam" id="1.10.1200.10:FF:000005">
    <property type="entry name" value="Nonribosomal peptide synthetase 1"/>
    <property type="match status" value="1"/>
</dbReference>
<dbReference type="FunFam" id="3.30.300.30:FF:000010">
    <property type="entry name" value="Enterobactin synthetase component F"/>
    <property type="match status" value="2"/>
</dbReference>
<protein>
    <submittedName>
        <fullName evidence="9">Amino acid adenylation domain-containing protein</fullName>
    </submittedName>
</protein>
<dbReference type="InterPro" id="IPR045851">
    <property type="entry name" value="AMP-bd_C_sf"/>
</dbReference>
<proteinExistence type="inferred from homology"/>
<accession>A0A7M2XR69</accession>
<dbReference type="Gene3D" id="3.30.559.10">
    <property type="entry name" value="Chloramphenicol acetyltransferase-like domain"/>
    <property type="match status" value="4"/>
</dbReference>
<dbReference type="InterPro" id="IPR000873">
    <property type="entry name" value="AMP-dep_synth/lig_dom"/>
</dbReference>
<dbReference type="CDD" id="cd19543">
    <property type="entry name" value="DCL_NRPS"/>
    <property type="match status" value="2"/>
</dbReference>
<dbReference type="InterPro" id="IPR006162">
    <property type="entry name" value="Ppantetheine_attach_site"/>
</dbReference>
<dbReference type="InterPro" id="IPR023213">
    <property type="entry name" value="CAT-like_dom_sf"/>
</dbReference>
<dbReference type="PANTHER" id="PTHR45527">
    <property type="entry name" value="NONRIBOSOMAL PEPTIDE SYNTHETASE"/>
    <property type="match status" value="1"/>
</dbReference>
<dbReference type="GO" id="GO:0044550">
    <property type="term" value="P:secondary metabolite biosynthetic process"/>
    <property type="evidence" value="ECO:0007669"/>
    <property type="project" value="TreeGrafter"/>
</dbReference>
<dbReference type="InterPro" id="IPR036736">
    <property type="entry name" value="ACP-like_sf"/>
</dbReference>
<dbReference type="GO" id="GO:0072330">
    <property type="term" value="P:monocarboxylic acid biosynthetic process"/>
    <property type="evidence" value="ECO:0007669"/>
    <property type="project" value="UniProtKB-ARBA"/>
</dbReference>
<gene>
    <name evidence="9" type="ORF">INP59_03230</name>
</gene>
<dbReference type="FunFam" id="2.30.38.10:FF:000001">
    <property type="entry name" value="Non-ribosomal peptide synthetase PvdI"/>
    <property type="match status" value="1"/>
</dbReference>
<evidence type="ECO:0000256" key="3">
    <source>
        <dbReference type="ARBA" id="ARBA00022450"/>
    </source>
</evidence>
<dbReference type="Gene3D" id="2.30.38.10">
    <property type="entry name" value="Luciferase, Domain 3"/>
    <property type="match status" value="2"/>
</dbReference>
<dbReference type="Gene3D" id="3.30.559.30">
    <property type="entry name" value="Nonribosomal peptide synthetase, condensation domain"/>
    <property type="match status" value="4"/>
</dbReference>
<dbReference type="Gene3D" id="3.40.50.980">
    <property type="match status" value="4"/>
</dbReference>
<dbReference type="Gene3D" id="1.10.1200.10">
    <property type="entry name" value="ACP-like"/>
    <property type="match status" value="2"/>
</dbReference>
<dbReference type="RefSeq" id="WP_193903083.1">
    <property type="nucleotide sequence ID" value="NZ_CP063450.1"/>
</dbReference>
<dbReference type="EMBL" id="CP063450">
    <property type="protein sequence ID" value="QOV99430.1"/>
    <property type="molecule type" value="Genomic_DNA"/>
</dbReference>
<dbReference type="UniPathway" id="UPA00011"/>
<evidence type="ECO:0000256" key="4">
    <source>
        <dbReference type="ARBA" id="ARBA00022553"/>
    </source>
</evidence>
<dbReference type="CDD" id="cd05930">
    <property type="entry name" value="A_NRPS"/>
    <property type="match status" value="2"/>
</dbReference>
<evidence type="ECO:0000256" key="2">
    <source>
        <dbReference type="ARBA" id="ARBA00006432"/>
    </source>
</evidence>
<evidence type="ECO:0000256" key="5">
    <source>
        <dbReference type="ARBA" id="ARBA00022737"/>
    </source>
</evidence>
<organism evidence="9 10">
    <name type="scientific">Rhodococcus pyridinivorans</name>
    <dbReference type="NCBI Taxonomy" id="103816"/>
    <lineage>
        <taxon>Bacteria</taxon>
        <taxon>Bacillati</taxon>
        <taxon>Actinomycetota</taxon>
        <taxon>Actinomycetes</taxon>
        <taxon>Mycobacteriales</taxon>
        <taxon>Nocardiaceae</taxon>
        <taxon>Rhodococcus</taxon>
    </lineage>
</organism>
<reference evidence="9 10" key="1">
    <citation type="submission" date="2020-10" db="EMBL/GenBank/DDBJ databases">
        <title>Whole genome sequence of oil-degrading bacteria Rhodococcus pyridinivorans strain 5Ap.</title>
        <authorList>
            <person name="Akhremchuk A.E."/>
            <person name="Valentovich L.N."/>
            <person name="Charniauskaya M.I."/>
            <person name="Bukliarevich H.A."/>
            <person name="Titok M.A."/>
        </authorList>
    </citation>
    <scope>NUCLEOTIDE SEQUENCE [LARGE SCALE GENOMIC DNA]</scope>
    <source>
        <strain evidence="9 10">5Ap</strain>
    </source>
</reference>
<evidence type="ECO:0000256" key="7">
    <source>
        <dbReference type="SAM" id="MobiDB-lite"/>
    </source>
</evidence>
<dbReference type="Pfam" id="PF00550">
    <property type="entry name" value="PP-binding"/>
    <property type="match status" value="2"/>
</dbReference>
<dbReference type="NCBIfam" id="TIGR01720">
    <property type="entry name" value="NRPS-para261"/>
    <property type="match status" value="1"/>
</dbReference>
<dbReference type="SUPFAM" id="SSF47336">
    <property type="entry name" value="ACP-like"/>
    <property type="match status" value="2"/>
</dbReference>
<dbReference type="PROSITE" id="PS00455">
    <property type="entry name" value="AMP_BINDING"/>
    <property type="match status" value="2"/>
</dbReference>
<dbReference type="FunFam" id="3.40.50.980:FF:000001">
    <property type="entry name" value="Non-ribosomal peptide synthetase"/>
    <property type="match status" value="1"/>
</dbReference>
<dbReference type="GO" id="GO:0031177">
    <property type="term" value="F:phosphopantetheine binding"/>
    <property type="evidence" value="ECO:0007669"/>
    <property type="project" value="InterPro"/>
</dbReference>
<feature type="domain" description="Carrier" evidence="8">
    <location>
        <begin position="2547"/>
        <end position="2621"/>
    </location>
</feature>
<dbReference type="InterPro" id="IPR020806">
    <property type="entry name" value="PKS_PP-bd"/>
</dbReference>
<dbReference type="Proteomes" id="UP000593818">
    <property type="component" value="Chromosome"/>
</dbReference>
<keyword evidence="3" id="KW-0596">Phosphopantetheine</keyword>
<evidence type="ECO:0000256" key="1">
    <source>
        <dbReference type="ARBA" id="ARBA00001957"/>
    </source>
</evidence>
<evidence type="ECO:0000313" key="9">
    <source>
        <dbReference type="EMBL" id="QOV99430.1"/>
    </source>
</evidence>
<dbReference type="GO" id="GO:0005737">
    <property type="term" value="C:cytoplasm"/>
    <property type="evidence" value="ECO:0007669"/>
    <property type="project" value="TreeGrafter"/>
</dbReference>
<comment type="similarity">
    <text evidence="2">Belongs to the ATP-dependent AMP-binding enzyme family.</text>
</comment>
<feature type="compositionally biased region" description="Low complexity" evidence="7">
    <location>
        <begin position="3113"/>
        <end position="3125"/>
    </location>
</feature>
<dbReference type="NCBIfam" id="TIGR01733">
    <property type="entry name" value="AA-adenyl-dom"/>
    <property type="match status" value="2"/>
</dbReference>
<sequence length="3125" mass="331582">MTRSTALEDIVPLSPLQQGLLYLSTVAAPTGSTSDDTAAADPDAYTVQSVVRLSGAVDEERMAASAQALLDRHPALRTCFRPRKDGRTAGLVVSGVENPWRSEDLSGLERAEAERRLLRIVEDDLHDWFDLTQPPLVRWTFVRFGADEVRLLLTAHHIVVDGWSSPILVRELLEIYAAGGSASGLPPVRPYRDYLAWLGRQDHEAARSLWQEALDGVSEPSLVAPPGATRSSERCGELEVPVPDGLGAKLAELTRASGVTLNTVLQTAWAMLLSGLLGRDDIVFGATVSGRPPELVGVESMIGLFINTVPVRVRLDPAATVTELLRRVQLEQSRTVDHQYLGLSEVQRAVGIGELFDTLTVFESYPVDRDALERAQRAGGVTITGVDGRDATNYPLVLTAGMSDRLVVKLDHRPSLIDADEAAALGARLVAILEALCARPDAPVADLDVLPSSERGRVLGTWSTAPAAPSSGTVADLLAHRFTTGTDRPAVVCGEQESSFGELGAASARLARLLVDRGVRPDDRVGLALSRTGAMVDAIVAVLTAGGAYLPLDPSYPADRLKHMITDAAPRLVITTEAVRAGLGEVLDGVDVLVLDDPDVASTLSALSSAPLTDADRRAPLRPDHLAYVVYTSGSTGLPKGVAVTHANLADLHAAQAAGPMHAAGRAPRDGQWHVLLTYPFAFDSAVAALTWLFEGHVLHVLPDDNRADVDRIVDYVRTHGIDYVDTVPVLMNRLLDAGLLEPGGHVPAIVTVGGEAVSTALWQRLAASDVVATNCYGPTECTVDATSAHIAGDTVTIGGPTPGTSVRVLDHWLRPVPIGVAGELYVSGNGVTRGYLGRHDLTAARFVADPYGGAGARMYRTGDVVRWTDDGTLGYVGRDDDQVKIRGFRVEPGEIETALTAHPAVRNAVVVAHTDHRGTTRLVGYIVGDGPDTAEVRAALADRLPDYMVPAVLVALPVLPITANGKVDRTALPEPDFSSLAGAGEPRTETERTLCATVADVLDLDRVGVHDDFFTLGGDSIVSIQLVSRLRAAGLRVTARQVFELRTAAALAAACEAPAEEPRRARTAATGPVPVTPIVHESLASGSFDSLRRFTQSRTLVAPVGLRETDLVTGVRALLAAHPMLRSRFTVGDSGPSGRTRRGATWIVPEDIPEAATLVRRVDHSTTEQISWNDLIAEASAEAVGALDPEAGVMLRVVFLDPGPQQAGRIVVVAHHLVVDGVSWRILVPDLAGAVSAATRGETPAPEDTGTSFREWAESLVEAASSERITGSWPLWESALAAESSPAVGSRALDPQRDIVSTSASVEIDVPVDVTERILTTVPSALGIGTGDVLLAALALAVTDVCGGSALRVHLEGHGREEQIVPGADLSRTVGWFTSLYPVTVELGGDRALDGGAPLRAVAHATESLKRIPDNGISFGLLRFLGDDRDRFDGYRTPEVMFNYLGRMTLGDTADAAWSAAPEAAALGGSVDPAMPLDHVLDVNAITEDGPDGPALSAVFTYATGALDADRARRIGQRWLAALHLLTDTVSGGAVGVPVPSVLTASGLSVDEVLALHAENPDGIEDVVPLTPLQRGMYFLARLDEPSGSGSVAEGVDVYTMQTDLALDGRVDAGTMQRSVRALVDRHAVLRTGYRLGAAGEPIGVVRRAAEPHWEVVDLGTVEPGELDTRVAELLAADRTRRFDLAAAPLVRFTLVVAGPTRARLLFTMHHLVSDGWSTPLLVQELLQIYAAGGSAAGLAPVVPFSDYLDWLGEQDVAAGVEVWRELLDGVDEPTLVTPSGTALRPQFPAELTVAVPDGLSRRLVEASRAQGVTVNGLVQTAWGLLVGSLTGRTDVVFGAIVSGRVPDVPGVESMIGLFINTVPVRVRTQAGESITDLVTRTHGTQNRVMDHQYVGLADIRRAVGIGELFDTLLVFENYPVDRDALDAAQRDGGVRVGSVGGSDATNFPLVLVAGLEDELHLGLEYRTDLFTEDDATALGERLVRILDQLVAENPGTVAQLDVLTTAERAGLRSDRSTTPAAPSSGAATVADLLARQIARTPHAPAVVADGTTLSFAELGGRSARLARLLVDAGVGPETVVGLALPRSEHMVVAIAAAISSGGVYVPMDPSYPQDRLAHMVSDSRPQVIVTVASVLDGIVPIAGDTRIVVLDDPDLQLGEFSTAPLTDADRRGALRPHNGVYVIYTSGSTGLPKGVAVTHANLLNLFESHRADLYVPTVAASGRDSVGVGHAWSFGFDASWQPTLWLLDGHTVHVFDEDTMRDPERMVAYTLEHELDFLEVTPSFLDRMLAAGLYESGHRPASVGFGGEAVNPASWQRLRELTDGRVFNLYGPTECTVDSLIGAVTDADTPCLGRAVHGAGAYVLDAMLRPVPMGVVGELYVSGAGVARGYLGRPDLTTVRFVPNPFADDGTRMYRTGDLVRRVRGADGRPVLEFLGRGDDQVKIRGFRVELGEVEAALTAVRGVRDAVVDAHTDSRGVTRLVGYVTPDGAVDPAVVRAAVAERLPDYMVPAVVLVLDAFPVTANGKVDRKALPEPDFSSLVGARAPRTDTERVLAGLVADVLGLERVGIDDDFFSLGGDSIVSIQLVSKVRAAGLWITTRQVIELRTVEALAAAIDSGGGQTRPAAVGDLAGEVTVTPIVWDTLEQWTGLSRFSQARLLVAPVGLTLDTLRTAVEALVAAHPMLRSTFRVDDEGRPSWTVPETVPDLTAAVRHVDATGRDWDELFDEERENAYAALDPENGTMVQIVWFDFGPQQAGRVLIVVNHLVVDGVSWRILVPDLADAVEQAERGETVALSSSGTPFRVWADELAKAARSERITTSWSAWQRAVDADEPMLGSRPLDPARDTVLSTRSTRVQLSVDVTERVLAADVVDDILLSALAVAVASVRGGDQVRIDLEGHGREEQVVPGADLSRTVGWFTSMYPVTVDLAEVDVASASRDTDAAGAVLRAVARASRERPDNGIGFGLLRRLNPDFGDRFARYVPPAVVFNYLGRLTLGEASGSPWSGAPGAAAIGGSVDPDMPLDHVLQVDAITEDTPDGAVLECEFAAAADVVDADTLAEIARIWQETVQVVVAAKELTGTAYQGTAPAHIETRRTPCSIALPSSPTPPGSWTSTSTNSTPR</sequence>
<evidence type="ECO:0000256" key="6">
    <source>
        <dbReference type="ARBA" id="ARBA00023194"/>
    </source>
</evidence>
<name>A0A7M2XR69_9NOCA</name>
<dbReference type="FunFam" id="1.10.1200.10:FF:000016">
    <property type="entry name" value="Non-ribosomal peptide synthase"/>
    <property type="match status" value="1"/>
</dbReference>
<dbReference type="SMART" id="SM00823">
    <property type="entry name" value="PKS_PP"/>
    <property type="match status" value="2"/>
</dbReference>
<keyword evidence="6" id="KW-0045">Antibiotic biosynthesis</keyword>